<evidence type="ECO:0000313" key="1">
    <source>
        <dbReference type="EnsemblPlants" id="MELO3C027526.2.1"/>
    </source>
</evidence>
<name>A0A9I9E117_CUCME</name>
<dbReference type="AlphaFoldDB" id="A0A9I9E117"/>
<organism evidence="1">
    <name type="scientific">Cucumis melo</name>
    <name type="common">Muskmelon</name>
    <dbReference type="NCBI Taxonomy" id="3656"/>
    <lineage>
        <taxon>Eukaryota</taxon>
        <taxon>Viridiplantae</taxon>
        <taxon>Streptophyta</taxon>
        <taxon>Embryophyta</taxon>
        <taxon>Tracheophyta</taxon>
        <taxon>Spermatophyta</taxon>
        <taxon>Magnoliopsida</taxon>
        <taxon>eudicotyledons</taxon>
        <taxon>Gunneridae</taxon>
        <taxon>Pentapetalae</taxon>
        <taxon>rosids</taxon>
        <taxon>fabids</taxon>
        <taxon>Cucurbitales</taxon>
        <taxon>Cucurbitaceae</taxon>
        <taxon>Benincaseae</taxon>
        <taxon>Cucumis</taxon>
    </lineage>
</organism>
<dbReference type="Gramene" id="MELO3C027526.2.1">
    <property type="protein sequence ID" value="MELO3C027526.2.1"/>
    <property type="gene ID" value="MELO3C027526.2"/>
</dbReference>
<protein>
    <submittedName>
        <fullName evidence="1">Uncharacterized protein</fullName>
    </submittedName>
</protein>
<dbReference type="EnsemblPlants" id="MELO3C027526.2.1">
    <property type="protein sequence ID" value="MELO3C027526.2.1"/>
    <property type="gene ID" value="MELO3C027526.2"/>
</dbReference>
<proteinExistence type="predicted"/>
<accession>A0A9I9E117</accession>
<dbReference type="EnsemblPlants" id="MELO3C031825.2.1">
    <property type="protein sequence ID" value="MELO3C031825.2.1"/>
    <property type="gene ID" value="MELO3C031825.2"/>
</dbReference>
<reference evidence="1" key="1">
    <citation type="submission" date="2023-03" db="UniProtKB">
        <authorList>
            <consortium name="EnsemblPlants"/>
        </authorList>
    </citation>
    <scope>IDENTIFICATION</scope>
</reference>
<sequence>MIEHFEEYEILNNYVDSLHYQLFKFQNSSEKIV</sequence>
<dbReference type="Gramene" id="MELO3C031825.2.1">
    <property type="protein sequence ID" value="MELO3C031825.2.1"/>
    <property type="gene ID" value="MELO3C031825.2"/>
</dbReference>